<dbReference type="Ensembl" id="ENSCSAVT00000005800.1">
    <property type="protein sequence ID" value="ENSCSAVP00000005725.1"/>
    <property type="gene ID" value="ENSCSAVG00000003409.1"/>
</dbReference>
<dbReference type="PANTHER" id="PTHR32026:SF10">
    <property type="entry name" value="METHYLTRANSFERASE-LIKE PROTEIN 24-RELATED"/>
    <property type="match status" value="1"/>
</dbReference>
<evidence type="ECO:0000313" key="2">
    <source>
        <dbReference type="Proteomes" id="UP000007875"/>
    </source>
</evidence>
<reference evidence="1" key="2">
    <citation type="submission" date="2025-08" db="UniProtKB">
        <authorList>
            <consortium name="Ensembl"/>
        </authorList>
    </citation>
    <scope>IDENTIFICATION</scope>
</reference>
<accession>H2YK73</accession>
<dbReference type="PANTHER" id="PTHR32026">
    <property type="entry name" value="METHYLTRANSFERASE-LIKE PROTEIN 24"/>
    <property type="match status" value="1"/>
</dbReference>
<reference evidence="2" key="1">
    <citation type="submission" date="2003-08" db="EMBL/GenBank/DDBJ databases">
        <authorList>
            <person name="Birren B."/>
            <person name="Nusbaum C."/>
            <person name="Abebe A."/>
            <person name="Abouelleil A."/>
            <person name="Adekoya E."/>
            <person name="Ait-zahra M."/>
            <person name="Allen N."/>
            <person name="Allen T."/>
            <person name="An P."/>
            <person name="Anderson M."/>
            <person name="Anderson S."/>
            <person name="Arachchi H."/>
            <person name="Armbruster J."/>
            <person name="Bachantsang P."/>
            <person name="Baldwin J."/>
            <person name="Barry A."/>
            <person name="Bayul T."/>
            <person name="Blitshsteyn B."/>
            <person name="Bloom T."/>
            <person name="Blye J."/>
            <person name="Boguslavskiy L."/>
            <person name="Borowsky M."/>
            <person name="Boukhgalter B."/>
            <person name="Brunache A."/>
            <person name="Butler J."/>
            <person name="Calixte N."/>
            <person name="Calvo S."/>
            <person name="Camarata J."/>
            <person name="Campo K."/>
            <person name="Chang J."/>
            <person name="Cheshatsang Y."/>
            <person name="Citroen M."/>
            <person name="Collymore A."/>
            <person name="Considine T."/>
            <person name="Cook A."/>
            <person name="Cooke P."/>
            <person name="Corum B."/>
            <person name="Cuomo C."/>
            <person name="David R."/>
            <person name="Dawoe T."/>
            <person name="Degray S."/>
            <person name="Dodge S."/>
            <person name="Dooley K."/>
            <person name="Dorje P."/>
            <person name="Dorjee K."/>
            <person name="Dorris L."/>
            <person name="Duffey N."/>
            <person name="Dupes A."/>
            <person name="Elkins T."/>
            <person name="Engels R."/>
            <person name="Erickson J."/>
            <person name="Farina A."/>
            <person name="Faro S."/>
            <person name="Ferreira P."/>
            <person name="Fischer H."/>
            <person name="Fitzgerald M."/>
            <person name="Foley K."/>
            <person name="Gage D."/>
            <person name="Galagan J."/>
            <person name="Gearin G."/>
            <person name="Gnerre S."/>
            <person name="Gnirke A."/>
            <person name="Goyette A."/>
            <person name="Graham J."/>
            <person name="Grandbois E."/>
            <person name="Gyaltsen K."/>
            <person name="Hafez N."/>
            <person name="Hagopian D."/>
            <person name="Hagos B."/>
            <person name="Hall J."/>
            <person name="Hatcher B."/>
            <person name="Heller A."/>
            <person name="Higgins H."/>
            <person name="Honan T."/>
            <person name="Horn A."/>
            <person name="Houde N."/>
            <person name="Hughes L."/>
            <person name="Hulme W."/>
            <person name="Husby E."/>
            <person name="Iliev I."/>
            <person name="Jaffe D."/>
            <person name="Jones C."/>
            <person name="Kamal M."/>
            <person name="Kamat A."/>
            <person name="Kamvysselis M."/>
            <person name="Karlsson E."/>
            <person name="Kells C."/>
            <person name="Kieu A."/>
            <person name="Kisner P."/>
            <person name="Kodira C."/>
            <person name="Kulbokas E."/>
            <person name="Labutti K."/>
            <person name="Lama D."/>
            <person name="Landers T."/>
            <person name="Leger J."/>
            <person name="Levine S."/>
            <person name="Lewis D."/>
            <person name="Lewis T."/>
            <person name="Lindblad-toh K."/>
            <person name="Liu X."/>
            <person name="Lokyitsang T."/>
            <person name="Lokyitsang Y."/>
            <person name="Lucien O."/>
            <person name="Lui A."/>
            <person name="Ma L.J."/>
            <person name="Mabbitt R."/>
            <person name="Macdonald J."/>
            <person name="Maclean C."/>
            <person name="Major J."/>
            <person name="Manning J."/>
            <person name="Marabella R."/>
            <person name="Maru K."/>
            <person name="Matthews C."/>
            <person name="Mauceli E."/>
            <person name="Mccarthy M."/>
            <person name="Mcdonough S."/>
            <person name="Mcghee T."/>
            <person name="Meldrim J."/>
            <person name="Meneus L."/>
            <person name="Mesirov J."/>
            <person name="Mihalev A."/>
            <person name="Mihova T."/>
            <person name="Mikkelsen T."/>
            <person name="Mlenga V."/>
            <person name="Moru K."/>
            <person name="Mozes J."/>
            <person name="Mulrain L."/>
            <person name="Munson G."/>
            <person name="Naylor J."/>
            <person name="Newes C."/>
            <person name="Nguyen C."/>
            <person name="Nguyen N."/>
            <person name="Nguyen T."/>
            <person name="Nicol R."/>
            <person name="Nielsen C."/>
            <person name="Nizzari M."/>
            <person name="Norbu C."/>
            <person name="Norbu N."/>
            <person name="O'donnell P."/>
            <person name="Okoawo O."/>
            <person name="O'leary S."/>
            <person name="Omotosho B."/>
            <person name="O'neill K."/>
            <person name="Osman S."/>
            <person name="Parker S."/>
            <person name="Perrin D."/>
            <person name="Phunkhang P."/>
            <person name="Piqani B."/>
            <person name="Purcell S."/>
            <person name="Rachupka T."/>
            <person name="Ramasamy U."/>
            <person name="Rameau R."/>
            <person name="Ray V."/>
            <person name="Raymond C."/>
            <person name="Retta R."/>
            <person name="Richardson S."/>
            <person name="Rise C."/>
            <person name="Rodriguez J."/>
            <person name="Rogers J."/>
            <person name="Rogov P."/>
            <person name="Rutman M."/>
            <person name="Schupbach R."/>
            <person name="Seaman C."/>
            <person name="Settipalli S."/>
            <person name="Sharpe T."/>
            <person name="Sheridan J."/>
            <person name="Sherpa N."/>
            <person name="Shi J."/>
            <person name="Smirnov S."/>
            <person name="Smith C."/>
            <person name="Sougnez C."/>
            <person name="Spencer B."/>
            <person name="Stalker J."/>
            <person name="Stange-thomann N."/>
            <person name="Stavropoulos S."/>
            <person name="Stetson K."/>
            <person name="Stone C."/>
            <person name="Stone S."/>
            <person name="Stubbs M."/>
            <person name="Talamas J."/>
            <person name="Tchuinga P."/>
            <person name="Tenzing P."/>
            <person name="Tesfaye S."/>
            <person name="Theodore J."/>
            <person name="Thoulutsang Y."/>
            <person name="Topham K."/>
            <person name="Towey S."/>
            <person name="Tsamla T."/>
            <person name="Tsomo N."/>
            <person name="Vallee D."/>
            <person name="Vassiliev H."/>
            <person name="Venkataraman V."/>
            <person name="Vinson J."/>
            <person name="Vo A."/>
            <person name="Wade C."/>
            <person name="Wang S."/>
            <person name="Wangchuk T."/>
            <person name="Wangdi T."/>
            <person name="Whittaker C."/>
            <person name="Wilkinson J."/>
            <person name="Wu Y."/>
            <person name="Wyman D."/>
            <person name="Yadav S."/>
            <person name="Yang S."/>
            <person name="Yang X."/>
            <person name="Yeager S."/>
            <person name="Yee E."/>
            <person name="Young G."/>
            <person name="Zainoun J."/>
            <person name="Zembeck L."/>
            <person name="Zimmer A."/>
            <person name="Zody M."/>
            <person name="Lander E."/>
        </authorList>
    </citation>
    <scope>NUCLEOTIDE SEQUENCE [LARGE SCALE GENOMIC DNA]</scope>
</reference>
<dbReference type="InParanoid" id="H2YK73"/>
<dbReference type="Proteomes" id="UP000007875">
    <property type="component" value="Unassembled WGS sequence"/>
</dbReference>
<name>H2YK73_CIOSA</name>
<organism evidence="1 2">
    <name type="scientific">Ciona savignyi</name>
    <name type="common">Pacific transparent sea squirt</name>
    <dbReference type="NCBI Taxonomy" id="51511"/>
    <lineage>
        <taxon>Eukaryota</taxon>
        <taxon>Metazoa</taxon>
        <taxon>Chordata</taxon>
        <taxon>Tunicata</taxon>
        <taxon>Ascidiacea</taxon>
        <taxon>Phlebobranchia</taxon>
        <taxon>Cionidae</taxon>
        <taxon>Ciona</taxon>
    </lineage>
</organism>
<dbReference type="HOGENOM" id="CLU_072082_1_0_1"/>
<proteinExistence type="predicted"/>
<dbReference type="AlphaFoldDB" id="H2YK73"/>
<reference evidence="1" key="3">
    <citation type="submission" date="2025-09" db="UniProtKB">
        <authorList>
            <consortium name="Ensembl"/>
        </authorList>
    </citation>
    <scope>IDENTIFICATION</scope>
</reference>
<protein>
    <submittedName>
        <fullName evidence="1">Uncharacterized protein</fullName>
    </submittedName>
</protein>
<sequence length="141" mass="15998">MRTLSTLIKELGHNGRWMDYLKVDTDAPGGGGFEDMIMKELLDTGLHSCVRQYSMEIHIMGPLTNSKWSNRTRNIYDQMTNLNDHGWRLYNKTDNKGSTVVTESSDFSIEKMGPKVVQGGEEISWKTSFVNFDVKGLCSVK</sequence>
<dbReference type="OMA" id="PYLIYSH"/>
<keyword evidence="2" id="KW-1185">Reference proteome</keyword>
<dbReference type="InterPro" id="IPR026913">
    <property type="entry name" value="METTL24"/>
</dbReference>
<evidence type="ECO:0000313" key="1">
    <source>
        <dbReference type="Ensembl" id="ENSCSAVP00000005725.1"/>
    </source>
</evidence>
<dbReference type="GeneTree" id="ENSGT00940000169183"/>